<keyword evidence="2" id="KW-1185">Reference proteome</keyword>
<dbReference type="EMBL" id="AVOT02002821">
    <property type="protein sequence ID" value="MBW0471635.1"/>
    <property type="molecule type" value="Genomic_DNA"/>
</dbReference>
<gene>
    <name evidence="1" type="ORF">O181_011350</name>
</gene>
<dbReference type="AlphaFoldDB" id="A0A9Q3BUZ3"/>
<accession>A0A9Q3BUZ3</accession>
<evidence type="ECO:0000313" key="1">
    <source>
        <dbReference type="EMBL" id="MBW0471635.1"/>
    </source>
</evidence>
<dbReference type="Proteomes" id="UP000765509">
    <property type="component" value="Unassembled WGS sequence"/>
</dbReference>
<comment type="caution">
    <text evidence="1">The sequence shown here is derived from an EMBL/GenBank/DDBJ whole genome shotgun (WGS) entry which is preliminary data.</text>
</comment>
<reference evidence="1" key="1">
    <citation type="submission" date="2021-03" db="EMBL/GenBank/DDBJ databases">
        <title>Draft genome sequence of rust myrtle Austropuccinia psidii MF-1, a brazilian biotype.</title>
        <authorList>
            <person name="Quecine M.C."/>
            <person name="Pachon D.M.R."/>
            <person name="Bonatelli M.L."/>
            <person name="Correr F.H."/>
            <person name="Franceschini L.M."/>
            <person name="Leite T.F."/>
            <person name="Margarido G.R.A."/>
            <person name="Almeida C.A."/>
            <person name="Ferrarezi J.A."/>
            <person name="Labate C.A."/>
        </authorList>
    </citation>
    <scope>NUCLEOTIDE SEQUENCE</scope>
    <source>
        <strain evidence="1">MF-1</strain>
    </source>
</reference>
<protein>
    <submittedName>
        <fullName evidence="1">Uncharacterized protein</fullName>
    </submittedName>
</protein>
<sequence length="85" mass="9177">MHTEGSGARRGLKIALPTCLQRHPHTGLILNTTYDPYAPAAPSRGDYDAAPPISTLTTPYASALPPYLLLRLQLLRSHGALKICL</sequence>
<name>A0A9Q3BUZ3_9BASI</name>
<evidence type="ECO:0000313" key="2">
    <source>
        <dbReference type="Proteomes" id="UP000765509"/>
    </source>
</evidence>
<proteinExistence type="predicted"/>
<organism evidence="1 2">
    <name type="scientific">Austropuccinia psidii MF-1</name>
    <dbReference type="NCBI Taxonomy" id="1389203"/>
    <lineage>
        <taxon>Eukaryota</taxon>
        <taxon>Fungi</taxon>
        <taxon>Dikarya</taxon>
        <taxon>Basidiomycota</taxon>
        <taxon>Pucciniomycotina</taxon>
        <taxon>Pucciniomycetes</taxon>
        <taxon>Pucciniales</taxon>
        <taxon>Sphaerophragmiaceae</taxon>
        <taxon>Austropuccinia</taxon>
    </lineage>
</organism>